<accession>A0A9D1KL96</accession>
<keyword evidence="2" id="KW-1133">Transmembrane helix</keyword>
<evidence type="ECO:0000313" key="4">
    <source>
        <dbReference type="EMBL" id="HIT58688.1"/>
    </source>
</evidence>
<name>A0A9D1KL96_9FIRM</name>
<reference evidence="4" key="2">
    <citation type="journal article" date="2021" name="PeerJ">
        <title>Extensive microbial diversity within the chicken gut microbiome revealed by metagenomics and culture.</title>
        <authorList>
            <person name="Gilroy R."/>
            <person name="Ravi A."/>
            <person name="Getino M."/>
            <person name="Pursley I."/>
            <person name="Horton D.L."/>
            <person name="Alikhan N.F."/>
            <person name="Baker D."/>
            <person name="Gharbi K."/>
            <person name="Hall N."/>
            <person name="Watson M."/>
            <person name="Adriaenssens E.M."/>
            <person name="Foster-Nyarko E."/>
            <person name="Jarju S."/>
            <person name="Secka A."/>
            <person name="Antonio M."/>
            <person name="Oren A."/>
            <person name="Chaudhuri R.R."/>
            <person name="La Ragione R."/>
            <person name="Hildebrand F."/>
            <person name="Pallen M.J."/>
        </authorList>
    </citation>
    <scope>NUCLEOTIDE SEQUENCE</scope>
    <source>
        <strain evidence="4">CHK33-4379</strain>
    </source>
</reference>
<dbReference type="AlphaFoldDB" id="A0A9D1KL96"/>
<evidence type="ECO:0000256" key="2">
    <source>
        <dbReference type="SAM" id="Phobius"/>
    </source>
</evidence>
<keyword evidence="2" id="KW-0472">Membrane</keyword>
<protein>
    <recommendedName>
        <fullName evidence="6">PGF-CTERM sorting domain-containing protein</fullName>
    </recommendedName>
</protein>
<evidence type="ECO:0008006" key="6">
    <source>
        <dbReference type="Google" id="ProtNLM"/>
    </source>
</evidence>
<comment type="caution">
    <text evidence="4">The sequence shown here is derived from an EMBL/GenBank/DDBJ whole genome shotgun (WGS) entry which is preliminary data.</text>
</comment>
<feature type="transmembrane region" description="Helical" evidence="2">
    <location>
        <begin position="192"/>
        <end position="210"/>
    </location>
</feature>
<proteinExistence type="predicted"/>
<reference evidence="4" key="1">
    <citation type="submission" date="2020-10" db="EMBL/GenBank/DDBJ databases">
        <authorList>
            <person name="Gilroy R."/>
        </authorList>
    </citation>
    <scope>NUCLEOTIDE SEQUENCE</scope>
    <source>
        <strain evidence="4">CHK33-4379</strain>
    </source>
</reference>
<keyword evidence="3" id="KW-0732">Signal</keyword>
<dbReference type="Proteomes" id="UP000824136">
    <property type="component" value="Unassembled WGS sequence"/>
</dbReference>
<sequence>MKKILAISLAVVMALCLSVSVFAEERVVFDNPEGEAFSDLVNPWDFYGVGGFWGRAAANVLDITIDEVKAIATEGGAQFVMVFSGTNAGTPNLTFDFSDPQALAEFTVTDLGDGKYEAVASFDELVAAWEANGKTIDDIANLLVQPNYSDFKLYSAKIVTGDDTVEAAPVETEEPDSTETDGTSAETPADTGIVLALVPMAVAAAAVVVAKKRG</sequence>
<dbReference type="EMBL" id="DVLL01000013">
    <property type="protein sequence ID" value="HIT58688.1"/>
    <property type="molecule type" value="Genomic_DNA"/>
</dbReference>
<evidence type="ECO:0000313" key="5">
    <source>
        <dbReference type="Proteomes" id="UP000824136"/>
    </source>
</evidence>
<evidence type="ECO:0000256" key="3">
    <source>
        <dbReference type="SAM" id="SignalP"/>
    </source>
</evidence>
<feature type="region of interest" description="Disordered" evidence="1">
    <location>
        <begin position="167"/>
        <end position="188"/>
    </location>
</feature>
<gene>
    <name evidence="4" type="ORF">IAC39_03100</name>
</gene>
<feature type="signal peptide" evidence="3">
    <location>
        <begin position="1"/>
        <end position="23"/>
    </location>
</feature>
<keyword evidence="2" id="KW-0812">Transmembrane</keyword>
<evidence type="ECO:0000256" key="1">
    <source>
        <dbReference type="SAM" id="MobiDB-lite"/>
    </source>
</evidence>
<organism evidence="4 5">
    <name type="scientific">Candidatus Faeciplasma pullistercoris</name>
    <dbReference type="NCBI Taxonomy" id="2840800"/>
    <lineage>
        <taxon>Bacteria</taxon>
        <taxon>Bacillati</taxon>
        <taxon>Bacillota</taxon>
        <taxon>Clostridia</taxon>
        <taxon>Eubacteriales</taxon>
        <taxon>Oscillospiraceae</taxon>
        <taxon>Oscillospiraceae incertae sedis</taxon>
        <taxon>Candidatus Faeciplasma</taxon>
    </lineage>
</organism>
<feature type="chain" id="PRO_5039117332" description="PGF-CTERM sorting domain-containing protein" evidence="3">
    <location>
        <begin position="24"/>
        <end position="214"/>
    </location>
</feature>